<dbReference type="RefSeq" id="WP_200349041.1">
    <property type="nucleotide sequence ID" value="NZ_BAABHZ010000005.1"/>
</dbReference>
<protein>
    <submittedName>
        <fullName evidence="1">Uncharacterized protein</fullName>
    </submittedName>
</protein>
<evidence type="ECO:0000313" key="1">
    <source>
        <dbReference type="EMBL" id="MBK1814075.1"/>
    </source>
</evidence>
<accession>A0A934R2E6</accession>
<dbReference type="AlphaFoldDB" id="A0A934R2E6"/>
<dbReference type="Proteomes" id="UP000600139">
    <property type="component" value="Unassembled WGS sequence"/>
</dbReference>
<sequence length="117" mass="12992">MKNVDDIISITGPRIRDAVSNFLIPLQTTRVVGREAFGELHSCVKELAKQLKGHDLVPKSLLNEIYGTMQTLRNEAPYFKGETSTLEDMANQLEMSLGLILIGESHEDRASGVPRII</sequence>
<reference evidence="1" key="1">
    <citation type="submission" date="2021-01" db="EMBL/GenBank/DDBJ databases">
        <title>Modified the classification status of verrucomicrobia.</title>
        <authorList>
            <person name="Feng X."/>
        </authorList>
    </citation>
    <scope>NUCLEOTIDE SEQUENCE</scope>
    <source>
        <strain evidence="1">JCM 18052</strain>
    </source>
</reference>
<dbReference type="EMBL" id="JAENIK010000001">
    <property type="protein sequence ID" value="MBK1814075.1"/>
    <property type="molecule type" value="Genomic_DNA"/>
</dbReference>
<keyword evidence="2" id="KW-1185">Reference proteome</keyword>
<comment type="caution">
    <text evidence="1">The sequence shown here is derived from an EMBL/GenBank/DDBJ whole genome shotgun (WGS) entry which is preliminary data.</text>
</comment>
<organism evidence="1 2">
    <name type="scientific">Luteolibacter yonseiensis</name>
    <dbReference type="NCBI Taxonomy" id="1144680"/>
    <lineage>
        <taxon>Bacteria</taxon>
        <taxon>Pseudomonadati</taxon>
        <taxon>Verrucomicrobiota</taxon>
        <taxon>Verrucomicrobiia</taxon>
        <taxon>Verrucomicrobiales</taxon>
        <taxon>Verrucomicrobiaceae</taxon>
        <taxon>Luteolibacter</taxon>
    </lineage>
</organism>
<gene>
    <name evidence="1" type="ORF">JIN84_00445</name>
</gene>
<evidence type="ECO:0000313" key="2">
    <source>
        <dbReference type="Proteomes" id="UP000600139"/>
    </source>
</evidence>
<name>A0A934R2E6_9BACT</name>
<proteinExistence type="predicted"/>